<evidence type="ECO:0000256" key="7">
    <source>
        <dbReference type="ARBA" id="ARBA00023141"/>
    </source>
</evidence>
<dbReference type="AlphaFoldDB" id="A0A852W513"/>
<evidence type="ECO:0000256" key="8">
    <source>
        <dbReference type="ARBA" id="ARBA00023235"/>
    </source>
</evidence>
<accession>A0A852W513</accession>
<dbReference type="InterPro" id="IPR011060">
    <property type="entry name" value="RibuloseP-bd_barrel"/>
</dbReference>
<comment type="similarity">
    <text evidence="9">Belongs to the TrpF family.</text>
</comment>
<comment type="pathway">
    <text evidence="2 9">Amino-acid biosynthesis; L-tryptophan biosynthesis; L-tryptophan from chorismate: step 3/5.</text>
</comment>
<evidence type="ECO:0000256" key="1">
    <source>
        <dbReference type="ARBA" id="ARBA00001164"/>
    </source>
</evidence>
<keyword evidence="5 9" id="KW-0028">Amino-acid biosynthesis</keyword>
<organism evidence="11 12">
    <name type="scientific">Pseudonocardia alni</name>
    <name type="common">Amycolata alni</name>
    <dbReference type="NCBI Taxonomy" id="33907"/>
    <lineage>
        <taxon>Bacteria</taxon>
        <taxon>Bacillati</taxon>
        <taxon>Actinomycetota</taxon>
        <taxon>Actinomycetes</taxon>
        <taxon>Pseudonocardiales</taxon>
        <taxon>Pseudonocardiaceae</taxon>
        <taxon>Pseudonocardia</taxon>
    </lineage>
</organism>
<protein>
    <recommendedName>
        <fullName evidence="4 9">N-(5'-phosphoribosyl)anthranilate isomerase</fullName>
        <shortName evidence="9">PRAI</shortName>
        <ecNumber evidence="3 9">5.3.1.24</ecNumber>
    </recommendedName>
</protein>
<evidence type="ECO:0000256" key="9">
    <source>
        <dbReference type="HAMAP-Rule" id="MF_00135"/>
    </source>
</evidence>
<dbReference type="GO" id="GO:0004640">
    <property type="term" value="F:phosphoribosylanthranilate isomerase activity"/>
    <property type="evidence" value="ECO:0007669"/>
    <property type="project" value="UniProtKB-UniRule"/>
</dbReference>
<comment type="caution">
    <text evidence="11">The sequence shown here is derived from an EMBL/GenBank/DDBJ whole genome shotgun (WGS) entry which is preliminary data.</text>
</comment>
<dbReference type="HAMAP" id="MF_00135">
    <property type="entry name" value="PRAI"/>
    <property type="match status" value="1"/>
</dbReference>
<dbReference type="Proteomes" id="UP000549695">
    <property type="component" value="Unassembled WGS sequence"/>
</dbReference>
<evidence type="ECO:0000256" key="3">
    <source>
        <dbReference type="ARBA" id="ARBA00012572"/>
    </source>
</evidence>
<dbReference type="EMBL" id="JACCCZ010000001">
    <property type="protein sequence ID" value="NYG04208.1"/>
    <property type="molecule type" value="Genomic_DNA"/>
</dbReference>
<dbReference type="Gene3D" id="3.20.20.70">
    <property type="entry name" value="Aldolase class I"/>
    <property type="match status" value="1"/>
</dbReference>
<dbReference type="EC" id="5.3.1.24" evidence="3 9"/>
<dbReference type="RefSeq" id="WP_073577385.1">
    <property type="nucleotide sequence ID" value="NZ_BAAAJZ010000006.1"/>
</dbReference>
<comment type="catalytic activity">
    <reaction evidence="1 9">
        <text>N-(5-phospho-beta-D-ribosyl)anthranilate = 1-(2-carboxyphenylamino)-1-deoxy-D-ribulose 5-phosphate</text>
        <dbReference type="Rhea" id="RHEA:21540"/>
        <dbReference type="ChEBI" id="CHEBI:18277"/>
        <dbReference type="ChEBI" id="CHEBI:58613"/>
        <dbReference type="EC" id="5.3.1.24"/>
    </reaction>
</comment>
<dbReference type="SUPFAM" id="SSF51366">
    <property type="entry name" value="Ribulose-phoshate binding barrel"/>
    <property type="match status" value="1"/>
</dbReference>
<keyword evidence="12" id="KW-1185">Reference proteome</keyword>
<dbReference type="InterPro" id="IPR013785">
    <property type="entry name" value="Aldolase_TIM"/>
</dbReference>
<evidence type="ECO:0000313" key="11">
    <source>
        <dbReference type="EMBL" id="NYG04208.1"/>
    </source>
</evidence>
<dbReference type="CDD" id="cd00405">
    <property type="entry name" value="PRAI"/>
    <property type="match status" value="1"/>
</dbReference>
<evidence type="ECO:0000256" key="2">
    <source>
        <dbReference type="ARBA" id="ARBA00004664"/>
    </source>
</evidence>
<dbReference type="InterPro" id="IPR044643">
    <property type="entry name" value="TrpF_fam"/>
</dbReference>
<keyword evidence="7 9" id="KW-0057">Aromatic amino acid biosynthesis</keyword>
<dbReference type="UniPathway" id="UPA00035">
    <property type="reaction ID" value="UER00042"/>
</dbReference>
<gene>
    <name evidence="9" type="primary">trpF</name>
    <name evidence="11" type="ORF">HDA37_004493</name>
</gene>
<dbReference type="PANTHER" id="PTHR42894">
    <property type="entry name" value="N-(5'-PHOSPHORIBOSYL)ANTHRANILATE ISOMERASE"/>
    <property type="match status" value="1"/>
</dbReference>
<reference evidence="11 12" key="1">
    <citation type="submission" date="2020-07" db="EMBL/GenBank/DDBJ databases">
        <title>Sequencing the genomes of 1000 actinobacteria strains.</title>
        <authorList>
            <person name="Klenk H.-P."/>
        </authorList>
    </citation>
    <scope>NUCLEOTIDE SEQUENCE [LARGE SCALE GENOMIC DNA]</scope>
    <source>
        <strain evidence="11 12">DSM 44749</strain>
    </source>
</reference>
<proteinExistence type="inferred from homology"/>
<evidence type="ECO:0000256" key="6">
    <source>
        <dbReference type="ARBA" id="ARBA00022822"/>
    </source>
</evidence>
<evidence type="ECO:0000313" key="12">
    <source>
        <dbReference type="Proteomes" id="UP000549695"/>
    </source>
</evidence>
<dbReference type="GO" id="GO:0000162">
    <property type="term" value="P:L-tryptophan biosynthetic process"/>
    <property type="evidence" value="ECO:0007669"/>
    <property type="project" value="UniProtKB-UniRule"/>
</dbReference>
<dbReference type="PANTHER" id="PTHR42894:SF1">
    <property type="entry name" value="N-(5'-PHOSPHORIBOSYL)ANTHRANILATE ISOMERASE"/>
    <property type="match status" value="1"/>
</dbReference>
<dbReference type="Pfam" id="PF00697">
    <property type="entry name" value="PRAI"/>
    <property type="match status" value="1"/>
</dbReference>
<feature type="domain" description="N-(5'phosphoribosyl) anthranilate isomerase (PRAI)" evidence="10">
    <location>
        <begin position="3"/>
        <end position="194"/>
    </location>
</feature>
<name>A0A852W513_PSEA5</name>
<evidence type="ECO:0000256" key="5">
    <source>
        <dbReference type="ARBA" id="ARBA00022605"/>
    </source>
</evidence>
<dbReference type="GeneID" id="98054166"/>
<keyword evidence="8 9" id="KW-0413">Isomerase</keyword>
<dbReference type="InterPro" id="IPR001240">
    <property type="entry name" value="PRAI_dom"/>
</dbReference>
<sequence length="200" mass="20789">MFVKVCGLRTPGDVDAAVAAGADAVGFVVYPPSPRHVDPADLGALVARVPDGVRSVVVVADLPADRAAAVTADAGADVLQLHGRYTRDDFTAAARAPITLWRATSLAHDPDLTVGLYGEDVLLLDSPVAGSGERWDAEALDPRPAGRWLLAGGLDPDTVATAVRRVRPWGVDVSSGVESSRGVKDHARIRDFVAAARAVG</sequence>
<evidence type="ECO:0000259" key="10">
    <source>
        <dbReference type="Pfam" id="PF00697"/>
    </source>
</evidence>
<evidence type="ECO:0000256" key="4">
    <source>
        <dbReference type="ARBA" id="ARBA00022272"/>
    </source>
</evidence>
<keyword evidence="6 9" id="KW-0822">Tryptophan biosynthesis</keyword>